<accession>A0A9P4S6E2</accession>
<reference evidence="10" key="1">
    <citation type="journal article" date="2020" name="Stud. Mycol.">
        <title>101 Dothideomycetes genomes: a test case for predicting lifestyles and emergence of pathogens.</title>
        <authorList>
            <person name="Haridas S."/>
            <person name="Albert R."/>
            <person name="Binder M."/>
            <person name="Bloem J."/>
            <person name="Labutti K."/>
            <person name="Salamov A."/>
            <person name="Andreopoulos B."/>
            <person name="Baker S."/>
            <person name="Barry K."/>
            <person name="Bills G."/>
            <person name="Bluhm B."/>
            <person name="Cannon C."/>
            <person name="Castanera R."/>
            <person name="Culley D."/>
            <person name="Daum C."/>
            <person name="Ezra D."/>
            <person name="Gonzalez J."/>
            <person name="Henrissat B."/>
            <person name="Kuo A."/>
            <person name="Liang C."/>
            <person name="Lipzen A."/>
            <person name="Lutzoni F."/>
            <person name="Magnuson J."/>
            <person name="Mondo S."/>
            <person name="Nolan M."/>
            <person name="Ohm R."/>
            <person name="Pangilinan J."/>
            <person name="Park H.-J."/>
            <person name="Ramirez L."/>
            <person name="Alfaro M."/>
            <person name="Sun H."/>
            <person name="Tritt A."/>
            <person name="Yoshinaga Y."/>
            <person name="Zwiers L.-H."/>
            <person name="Turgeon B."/>
            <person name="Goodwin S."/>
            <person name="Spatafora J."/>
            <person name="Crous P."/>
            <person name="Grigoriev I."/>
        </authorList>
    </citation>
    <scope>NUCLEOTIDE SEQUENCE</scope>
    <source>
        <strain evidence="10">CBS 101060</strain>
    </source>
</reference>
<keyword evidence="4 8" id="KW-0479">Metal-binding</keyword>
<proteinExistence type="inferred from homology"/>
<dbReference type="InterPro" id="IPR047146">
    <property type="entry name" value="Cyt_P450_E_CYP52_fungi"/>
</dbReference>
<dbReference type="PROSITE" id="PS00086">
    <property type="entry name" value="CYTOCHROME_P450"/>
    <property type="match status" value="1"/>
</dbReference>
<dbReference type="PANTHER" id="PTHR24287">
    <property type="entry name" value="P450, PUTATIVE (EUROFUNG)-RELATED"/>
    <property type="match status" value="1"/>
</dbReference>
<dbReference type="Gene3D" id="1.10.630.10">
    <property type="entry name" value="Cytochrome P450"/>
    <property type="match status" value="1"/>
</dbReference>
<keyword evidence="3 8" id="KW-0349">Heme</keyword>
<dbReference type="SUPFAM" id="SSF48264">
    <property type="entry name" value="Cytochrome P450"/>
    <property type="match status" value="1"/>
</dbReference>
<evidence type="ECO:0000256" key="7">
    <source>
        <dbReference type="ARBA" id="ARBA00023033"/>
    </source>
</evidence>
<feature type="binding site" description="axial binding residue" evidence="8">
    <location>
        <position position="487"/>
    </location>
    <ligand>
        <name>heme</name>
        <dbReference type="ChEBI" id="CHEBI:30413"/>
    </ligand>
    <ligandPart>
        <name>Fe</name>
        <dbReference type="ChEBI" id="CHEBI:18248"/>
    </ligandPart>
</feature>
<keyword evidence="7 9" id="KW-0503">Monooxygenase</keyword>
<dbReference type="InterPro" id="IPR002974">
    <property type="entry name" value="Cyt_P450_E_CYP52_ascomycetes"/>
</dbReference>
<dbReference type="PRINTS" id="PR00464">
    <property type="entry name" value="EP450II"/>
</dbReference>
<evidence type="ECO:0000256" key="9">
    <source>
        <dbReference type="RuleBase" id="RU000461"/>
    </source>
</evidence>
<comment type="caution">
    <text evidence="10">The sequence shown here is derived from an EMBL/GenBank/DDBJ whole genome shotgun (WGS) entry which is preliminary data.</text>
</comment>
<dbReference type="GO" id="GO:0005506">
    <property type="term" value="F:iron ion binding"/>
    <property type="evidence" value="ECO:0007669"/>
    <property type="project" value="InterPro"/>
</dbReference>
<evidence type="ECO:0000256" key="2">
    <source>
        <dbReference type="ARBA" id="ARBA00010617"/>
    </source>
</evidence>
<organism evidence="10 11">
    <name type="scientific">Patellaria atrata CBS 101060</name>
    <dbReference type="NCBI Taxonomy" id="1346257"/>
    <lineage>
        <taxon>Eukaryota</taxon>
        <taxon>Fungi</taxon>
        <taxon>Dikarya</taxon>
        <taxon>Ascomycota</taxon>
        <taxon>Pezizomycotina</taxon>
        <taxon>Dothideomycetes</taxon>
        <taxon>Dothideomycetes incertae sedis</taxon>
        <taxon>Patellariales</taxon>
        <taxon>Patellariaceae</taxon>
        <taxon>Patellaria</taxon>
    </lineage>
</organism>
<evidence type="ECO:0000256" key="6">
    <source>
        <dbReference type="ARBA" id="ARBA00023004"/>
    </source>
</evidence>
<dbReference type="EMBL" id="MU006103">
    <property type="protein sequence ID" value="KAF2836541.1"/>
    <property type="molecule type" value="Genomic_DNA"/>
</dbReference>
<dbReference type="PRINTS" id="PR01239">
    <property type="entry name" value="EP450IICYP52"/>
</dbReference>
<comment type="cofactor">
    <cofactor evidence="1 8">
        <name>heme</name>
        <dbReference type="ChEBI" id="CHEBI:30413"/>
    </cofactor>
</comment>
<evidence type="ECO:0000313" key="10">
    <source>
        <dbReference type="EMBL" id="KAF2836541.1"/>
    </source>
</evidence>
<dbReference type="Proteomes" id="UP000799429">
    <property type="component" value="Unassembled WGS sequence"/>
</dbReference>
<evidence type="ECO:0000256" key="8">
    <source>
        <dbReference type="PIRSR" id="PIRSR602402-1"/>
    </source>
</evidence>
<evidence type="ECO:0000256" key="1">
    <source>
        <dbReference type="ARBA" id="ARBA00001971"/>
    </source>
</evidence>
<dbReference type="GO" id="GO:0016712">
    <property type="term" value="F:oxidoreductase activity, acting on paired donors, with incorporation or reduction of molecular oxygen, reduced flavin or flavoprotein as one donor, and incorporation of one atom of oxygen"/>
    <property type="evidence" value="ECO:0007669"/>
    <property type="project" value="InterPro"/>
</dbReference>
<dbReference type="AlphaFoldDB" id="A0A9P4S6E2"/>
<evidence type="ECO:0000313" key="11">
    <source>
        <dbReference type="Proteomes" id="UP000799429"/>
    </source>
</evidence>
<keyword evidence="5 9" id="KW-0560">Oxidoreductase</keyword>
<evidence type="ECO:0000256" key="3">
    <source>
        <dbReference type="ARBA" id="ARBA00022617"/>
    </source>
</evidence>
<evidence type="ECO:0000256" key="5">
    <source>
        <dbReference type="ARBA" id="ARBA00023002"/>
    </source>
</evidence>
<dbReference type="PRINTS" id="PR00385">
    <property type="entry name" value="P450"/>
</dbReference>
<dbReference type="InterPro" id="IPR017972">
    <property type="entry name" value="Cyt_P450_CS"/>
</dbReference>
<dbReference type="InterPro" id="IPR001128">
    <property type="entry name" value="Cyt_P450"/>
</dbReference>
<dbReference type="OrthoDB" id="1470350at2759"/>
<name>A0A9P4S6E2_9PEZI</name>
<dbReference type="PANTHER" id="PTHR24287:SF1">
    <property type="entry name" value="P450, PUTATIVE (EUROFUNG)-RELATED"/>
    <property type="match status" value="1"/>
</dbReference>
<gene>
    <name evidence="10" type="ORF">M501DRAFT_996734</name>
</gene>
<dbReference type="CDD" id="cd11063">
    <property type="entry name" value="CYP52"/>
    <property type="match status" value="1"/>
</dbReference>
<dbReference type="InterPro" id="IPR036396">
    <property type="entry name" value="Cyt_P450_sf"/>
</dbReference>
<comment type="similarity">
    <text evidence="2 9">Belongs to the cytochrome P450 family.</text>
</comment>
<dbReference type="GO" id="GO:0020037">
    <property type="term" value="F:heme binding"/>
    <property type="evidence" value="ECO:0007669"/>
    <property type="project" value="InterPro"/>
</dbReference>
<keyword evidence="6 8" id="KW-0408">Iron</keyword>
<evidence type="ECO:0000256" key="4">
    <source>
        <dbReference type="ARBA" id="ARBA00022723"/>
    </source>
</evidence>
<dbReference type="InterPro" id="IPR002402">
    <property type="entry name" value="Cyt_P450_E_grp-II"/>
</dbReference>
<keyword evidence="11" id="KW-1185">Reference proteome</keyword>
<protein>
    <submittedName>
        <fullName evidence="10">Cytochrome P450</fullName>
    </submittedName>
</protein>
<dbReference type="Pfam" id="PF00067">
    <property type="entry name" value="p450"/>
    <property type="match status" value="1"/>
</dbReference>
<sequence length="547" mass="62510">MGLVSATNALLILFCYIVYKQILSYLSFRRFEQFAHRNGCEPPPPGPSKWPWSLDRFIRVLRIGQTGEDLLDDYLCSAYKELGRYTYFGTGPFGKRSVQTIEPDNIKAILATNFKDYELASGRYKQFSPLLGKGIFTTDGEAWEHSRALFRPQFARDMINDLDSIERHVQALFRAIPKANDGWTTEFDLMPLLFRLTLDTATEFLFGESVNTQSSKNPYTALSGQRGRDVGNSRIAKSKTAMDYDEAFTIIGHYVYKRMRYHFLYFVADGFEFRNAIRTLKGFADLYVRKAFESAKHDIEKRPSATDGRKEKFVLLKALVQDTQDPEKLRDELLALLLAGRDTTSSFLTWVFLLLCRNPRVFNKLRNEIMSTFPPNARKSQENLSFASLKSCRYLQHTMLETLRLYSIIYVNIRVAIRNTVLPIGGGPSGTAPLAVKKDDAIIYSTYALHRRPDLWGPDPDQFRPERWEGRKSGWDFLPFNGGPRVCLGQQYALTETGYVIVRMLQTFDKIEGIGPGTSADEKPNKALGVTLYPRDGIKIRLRIAND</sequence>